<dbReference type="RefSeq" id="WP_106390850.1">
    <property type="nucleotide sequence ID" value="NZ_PVNK01000072.1"/>
</dbReference>
<gene>
    <name evidence="5" type="primary">stkP_5</name>
    <name evidence="5" type="ORF">ENSA5_13730</name>
</gene>
<evidence type="ECO:0000313" key="6">
    <source>
        <dbReference type="Proteomes" id="UP000237968"/>
    </source>
</evidence>
<dbReference type="InterPro" id="IPR011009">
    <property type="entry name" value="Kinase-like_dom_sf"/>
</dbReference>
<evidence type="ECO:0000313" key="5">
    <source>
        <dbReference type="EMBL" id="PRQ03680.1"/>
    </source>
</evidence>
<evidence type="ECO:0000256" key="3">
    <source>
        <dbReference type="PROSITE-ProRule" id="PRU10141"/>
    </source>
</evidence>
<proteinExistence type="predicted"/>
<feature type="binding site" evidence="3">
    <location>
        <position position="44"/>
    </location>
    <ligand>
        <name>ATP</name>
        <dbReference type="ChEBI" id="CHEBI:30616"/>
    </ligand>
</feature>
<dbReference type="InterPro" id="IPR000719">
    <property type="entry name" value="Prot_kinase_dom"/>
</dbReference>
<dbReference type="InterPro" id="IPR027417">
    <property type="entry name" value="P-loop_NTPase"/>
</dbReference>
<dbReference type="GO" id="GO:0004674">
    <property type="term" value="F:protein serine/threonine kinase activity"/>
    <property type="evidence" value="ECO:0007669"/>
    <property type="project" value="UniProtKB-EC"/>
</dbReference>
<dbReference type="Gene3D" id="3.30.200.20">
    <property type="entry name" value="Phosphorylase Kinase, domain 1"/>
    <property type="match status" value="1"/>
</dbReference>
<accession>A0A2S9YEZ9</accession>
<reference evidence="5 6" key="1">
    <citation type="submission" date="2018-03" db="EMBL/GenBank/DDBJ databases">
        <title>Draft Genome Sequences of the Obligatory Marine Myxobacteria Enhygromyxa salina SWB005.</title>
        <authorList>
            <person name="Poehlein A."/>
            <person name="Moghaddam J.A."/>
            <person name="Harms H."/>
            <person name="Alanjari M."/>
            <person name="Koenig G.M."/>
            <person name="Daniel R."/>
            <person name="Schaeberle T.F."/>
        </authorList>
    </citation>
    <scope>NUCLEOTIDE SEQUENCE [LARGE SCALE GENOMIC DNA]</scope>
    <source>
        <strain evidence="5 6">SWB005</strain>
    </source>
</reference>
<evidence type="ECO:0000256" key="1">
    <source>
        <dbReference type="ARBA" id="ARBA00022741"/>
    </source>
</evidence>
<keyword evidence="5" id="KW-0808">Transferase</keyword>
<dbReference type="SUPFAM" id="SSF56112">
    <property type="entry name" value="Protein kinase-like (PK-like)"/>
    <property type="match status" value="1"/>
</dbReference>
<dbReference type="Pfam" id="PF13191">
    <property type="entry name" value="AAA_16"/>
    <property type="match status" value="1"/>
</dbReference>
<dbReference type="AlphaFoldDB" id="A0A2S9YEZ9"/>
<dbReference type="CDD" id="cd14014">
    <property type="entry name" value="STKc_PknB_like"/>
    <property type="match status" value="1"/>
</dbReference>
<dbReference type="GO" id="GO:0004016">
    <property type="term" value="F:adenylate cyclase activity"/>
    <property type="evidence" value="ECO:0007669"/>
    <property type="project" value="TreeGrafter"/>
</dbReference>
<dbReference type="InterPro" id="IPR017441">
    <property type="entry name" value="Protein_kinase_ATP_BS"/>
</dbReference>
<dbReference type="PANTHER" id="PTHR16305:SF28">
    <property type="entry name" value="GUANYLATE CYCLASE DOMAIN-CONTAINING PROTEIN"/>
    <property type="match status" value="1"/>
</dbReference>
<dbReference type="OrthoDB" id="5477601at2"/>
<dbReference type="Pfam" id="PF00069">
    <property type="entry name" value="Pkinase"/>
    <property type="match status" value="1"/>
</dbReference>
<dbReference type="PROSITE" id="PS00107">
    <property type="entry name" value="PROTEIN_KINASE_ATP"/>
    <property type="match status" value="1"/>
</dbReference>
<feature type="domain" description="Protein kinase" evidence="4">
    <location>
        <begin position="14"/>
        <end position="270"/>
    </location>
</feature>
<keyword evidence="1 3" id="KW-0547">Nucleotide-binding</keyword>
<evidence type="ECO:0000256" key="2">
    <source>
        <dbReference type="ARBA" id="ARBA00022840"/>
    </source>
</evidence>
<organism evidence="5 6">
    <name type="scientific">Enhygromyxa salina</name>
    <dbReference type="NCBI Taxonomy" id="215803"/>
    <lineage>
        <taxon>Bacteria</taxon>
        <taxon>Pseudomonadati</taxon>
        <taxon>Myxococcota</taxon>
        <taxon>Polyangia</taxon>
        <taxon>Nannocystales</taxon>
        <taxon>Nannocystaceae</taxon>
        <taxon>Enhygromyxa</taxon>
    </lineage>
</organism>
<evidence type="ECO:0000259" key="4">
    <source>
        <dbReference type="PROSITE" id="PS50011"/>
    </source>
</evidence>
<protein>
    <submittedName>
        <fullName evidence="5">Serine/threonine-protein kinase StkP</fullName>
        <ecNumber evidence="5">2.7.11.1</ecNumber>
    </submittedName>
</protein>
<dbReference type="EMBL" id="PVNK01000072">
    <property type="protein sequence ID" value="PRQ03680.1"/>
    <property type="molecule type" value="Genomic_DNA"/>
</dbReference>
<dbReference type="GO" id="GO:0005737">
    <property type="term" value="C:cytoplasm"/>
    <property type="evidence" value="ECO:0007669"/>
    <property type="project" value="TreeGrafter"/>
</dbReference>
<dbReference type="Gene3D" id="3.40.50.300">
    <property type="entry name" value="P-loop containing nucleotide triphosphate hydrolases"/>
    <property type="match status" value="1"/>
</dbReference>
<keyword evidence="6" id="KW-1185">Reference proteome</keyword>
<dbReference type="GO" id="GO:0005524">
    <property type="term" value="F:ATP binding"/>
    <property type="evidence" value="ECO:0007669"/>
    <property type="project" value="UniProtKB-UniRule"/>
</dbReference>
<dbReference type="Gene3D" id="1.10.510.10">
    <property type="entry name" value="Transferase(Phosphotransferase) domain 1"/>
    <property type="match status" value="1"/>
</dbReference>
<dbReference type="InterPro" id="IPR011990">
    <property type="entry name" value="TPR-like_helical_dom_sf"/>
</dbReference>
<dbReference type="EC" id="2.7.11.1" evidence="5"/>
<keyword evidence="2 3" id="KW-0067">ATP-binding</keyword>
<dbReference type="PROSITE" id="PS50011">
    <property type="entry name" value="PROTEIN_KINASE_DOM"/>
    <property type="match status" value="1"/>
</dbReference>
<dbReference type="SUPFAM" id="SSF48452">
    <property type="entry name" value="TPR-like"/>
    <property type="match status" value="1"/>
</dbReference>
<sequence length="1239" mass="137587">MMAKVSLEWIANRFRVLEELGHGGMGTVYRVVDTLGDERELALKTFRSDIPSTPERRLRFREEFRAMSRLRHPNTVEVYDCGFLDGQTEYLTMEYVRGTELSDMLRDGPLEFDAIYPLMLQLLLALEYIHSRLYIHRDIKPSNLRVREDGVLKLMDFGLMELLGSRSSTTVLGTASYMAPEVVIGGVLDTASDLYSVGCVLYEMVTGRVPFLGTQHETLQGHISQTPAPLRAFRQDAPVGLEGIVRRLLAKELRDRYASAGEVADDIARLTGTHRIRQDIARNESYLVSDAMVGRQHELRVLETFARDAEDGEGRSVFIGGPAGVGKSRLMDEVLIQAKLRGVQVIHAQCKPGTSPYEPFVTALRPLLSQSQPAELAGHRDVIARLEATRAERSGDDEQTFDKQRLAEDVTEWLRVSSARNAIVFAVDDLQWCDLPSLALFNHCIRNSTASNILCVATLRSDEASLGNPLWFTVQEGLTEHLELRSFDRAQVWQLIASMLPQLRVTDEFVDALYDATAGNAFFVTEVMRDLMEQGTLVASEDGWSLPASFEVDSLPSSIDAVVLDRIARLDSGAHELARIAAVLGRSLDRAALLALSGLDEDELFERVEVLTERQFLTREDGCYAFPHDRVREAFYEDTPPELRARLHQRCGEYLEAHSREGGTGPEGQLTELAFHFSRGRDRRKALDYTCRAGDHAHAAGSETLAIDYWREAIPLAEEQAGPDSELVFNLCARIAEDGLVLWPAQAFAMAERCRKALEARGNIDRVCELAKGVVAVVERLPGPIRERAMAELLRQQPYRHEPVPSSLKRYLPPPIASWLQKVFEIYALACVAAGLAGEPRRGSPLGERALELLPFKGTPLEGAMSTALAGCHQAAGHFDKMTEVLVRARALLFDTDLGGQSFALSARIGTAVFSNCTVFQGRRFDPGMVDYGIATIDELDHPDFYNQVWAYPCLWYAYTGRHAEAMTLVEKISGNCRRIGSPSYPWLLYIKPYLAWQRGSYEEARALVVSALRYPQIERMMLARECASVLEGEIYLATGELDEAERVFVETERRAHKVGMDLVIIQARIGRGKLAAARDDLAGARRHLREALGRAASGPARNPLQHAIATRHLAQVLIRAGELSGAEAALVRAMNSVTSVEQDNKIEEGLLYRVSAELAVARDDKVGAIIGLARAEAIFTELDNKHLVRTTRDQRIAAGLTRDSAPVIHPLPGFAANEAMSVADDETAEIKYENAEPG</sequence>
<dbReference type="Proteomes" id="UP000237968">
    <property type="component" value="Unassembled WGS sequence"/>
</dbReference>
<dbReference type="Gene3D" id="1.25.40.10">
    <property type="entry name" value="Tetratricopeptide repeat domain"/>
    <property type="match status" value="1"/>
</dbReference>
<keyword evidence="5" id="KW-0418">Kinase</keyword>
<dbReference type="SUPFAM" id="SSF52540">
    <property type="entry name" value="P-loop containing nucleoside triphosphate hydrolases"/>
    <property type="match status" value="1"/>
</dbReference>
<comment type="caution">
    <text evidence="5">The sequence shown here is derived from an EMBL/GenBank/DDBJ whole genome shotgun (WGS) entry which is preliminary data.</text>
</comment>
<dbReference type="InterPro" id="IPR041664">
    <property type="entry name" value="AAA_16"/>
</dbReference>
<dbReference type="SMART" id="SM00220">
    <property type="entry name" value="S_TKc"/>
    <property type="match status" value="1"/>
</dbReference>
<dbReference type="PANTHER" id="PTHR16305">
    <property type="entry name" value="TESTICULAR SOLUBLE ADENYLYL CYCLASE"/>
    <property type="match status" value="1"/>
</dbReference>
<name>A0A2S9YEZ9_9BACT</name>